<evidence type="ECO:0000256" key="13">
    <source>
        <dbReference type="NCBIfam" id="TIGR01064"/>
    </source>
</evidence>
<dbReference type="InterPro" id="IPR015806">
    <property type="entry name" value="Pyrv_Knase_insert_dom_sf"/>
</dbReference>
<evidence type="ECO:0000256" key="2">
    <source>
        <dbReference type="ARBA" id="ARBA00004997"/>
    </source>
</evidence>
<evidence type="ECO:0000256" key="6">
    <source>
        <dbReference type="ARBA" id="ARBA00022723"/>
    </source>
</evidence>
<evidence type="ECO:0000256" key="5">
    <source>
        <dbReference type="ARBA" id="ARBA00022679"/>
    </source>
</evidence>
<dbReference type="Proteomes" id="UP001173801">
    <property type="component" value="Unassembled WGS sequence"/>
</dbReference>
<organism evidence="17 18">
    <name type="scientific">Campylobacter gastrosuis</name>
    <dbReference type="NCBI Taxonomy" id="2974576"/>
    <lineage>
        <taxon>Bacteria</taxon>
        <taxon>Pseudomonadati</taxon>
        <taxon>Campylobacterota</taxon>
        <taxon>Epsilonproteobacteria</taxon>
        <taxon>Campylobacterales</taxon>
        <taxon>Campylobacteraceae</taxon>
        <taxon>Campylobacter</taxon>
    </lineage>
</organism>
<keyword evidence="9" id="KW-0067">ATP-binding</keyword>
<keyword evidence="6" id="KW-0479">Metal-binding</keyword>
<dbReference type="Pfam" id="PF00224">
    <property type="entry name" value="PK"/>
    <property type="match status" value="1"/>
</dbReference>
<dbReference type="NCBIfam" id="NF004978">
    <property type="entry name" value="PRK06354.1"/>
    <property type="match status" value="1"/>
</dbReference>
<dbReference type="RefSeq" id="WP_284937193.1">
    <property type="nucleotide sequence ID" value="NZ_JANURM010000003.1"/>
</dbReference>
<dbReference type="SUPFAM" id="SSF50800">
    <property type="entry name" value="PK beta-barrel domain-like"/>
    <property type="match status" value="1"/>
</dbReference>
<evidence type="ECO:0000256" key="14">
    <source>
        <dbReference type="RuleBase" id="RU000504"/>
    </source>
</evidence>
<dbReference type="InterPro" id="IPR040442">
    <property type="entry name" value="Pyrv_kinase-like_dom_sf"/>
</dbReference>
<dbReference type="EC" id="2.7.1.40" evidence="4 13"/>
<dbReference type="InterPro" id="IPR015813">
    <property type="entry name" value="Pyrv/PenolPyrv_kinase-like_dom"/>
</dbReference>
<dbReference type="GO" id="GO:0004743">
    <property type="term" value="F:pyruvate kinase activity"/>
    <property type="evidence" value="ECO:0007669"/>
    <property type="project" value="UniProtKB-EC"/>
</dbReference>
<dbReference type="PRINTS" id="PR01050">
    <property type="entry name" value="PYRUVTKNASE"/>
</dbReference>
<keyword evidence="5 14" id="KW-0808">Transferase</keyword>
<keyword evidence="8 14" id="KW-0418">Kinase</keyword>
<dbReference type="PANTHER" id="PTHR11817">
    <property type="entry name" value="PYRUVATE KINASE"/>
    <property type="match status" value="1"/>
</dbReference>
<comment type="cofactor">
    <cofactor evidence="1">
        <name>K(+)</name>
        <dbReference type="ChEBI" id="CHEBI:29103"/>
    </cofactor>
</comment>
<dbReference type="GO" id="GO:0016301">
    <property type="term" value="F:kinase activity"/>
    <property type="evidence" value="ECO:0007669"/>
    <property type="project" value="UniProtKB-KW"/>
</dbReference>
<dbReference type="NCBIfam" id="NF004491">
    <property type="entry name" value="PRK05826.1"/>
    <property type="match status" value="1"/>
</dbReference>
<accession>A0ABT7HNM9</accession>
<evidence type="ECO:0000313" key="17">
    <source>
        <dbReference type="EMBL" id="MDL0088537.1"/>
    </source>
</evidence>
<dbReference type="SUPFAM" id="SSF51621">
    <property type="entry name" value="Phosphoenolpyruvate/pyruvate domain"/>
    <property type="match status" value="1"/>
</dbReference>
<dbReference type="InterPro" id="IPR036918">
    <property type="entry name" value="Pyrv_Knase_C_sf"/>
</dbReference>
<evidence type="ECO:0000256" key="10">
    <source>
        <dbReference type="ARBA" id="ARBA00022842"/>
    </source>
</evidence>
<feature type="domain" description="Pyruvate kinase barrel" evidence="15">
    <location>
        <begin position="3"/>
        <end position="326"/>
    </location>
</feature>
<evidence type="ECO:0000256" key="9">
    <source>
        <dbReference type="ARBA" id="ARBA00022840"/>
    </source>
</evidence>
<evidence type="ECO:0000256" key="11">
    <source>
        <dbReference type="ARBA" id="ARBA00023152"/>
    </source>
</evidence>
<dbReference type="NCBIfam" id="TIGR01064">
    <property type="entry name" value="pyruv_kin"/>
    <property type="match status" value="1"/>
</dbReference>
<comment type="similarity">
    <text evidence="3 14">Belongs to the pyruvate kinase family.</text>
</comment>
<comment type="catalytic activity">
    <reaction evidence="14">
        <text>pyruvate + ATP = phosphoenolpyruvate + ADP + H(+)</text>
        <dbReference type="Rhea" id="RHEA:18157"/>
        <dbReference type="ChEBI" id="CHEBI:15361"/>
        <dbReference type="ChEBI" id="CHEBI:15378"/>
        <dbReference type="ChEBI" id="CHEBI:30616"/>
        <dbReference type="ChEBI" id="CHEBI:58702"/>
        <dbReference type="ChEBI" id="CHEBI:456216"/>
        <dbReference type="EC" id="2.7.1.40"/>
    </reaction>
</comment>
<dbReference type="Pfam" id="PF02887">
    <property type="entry name" value="PK_C"/>
    <property type="match status" value="1"/>
</dbReference>
<dbReference type="Gene3D" id="2.40.33.10">
    <property type="entry name" value="PK beta-barrel domain-like"/>
    <property type="match status" value="1"/>
</dbReference>
<comment type="pathway">
    <text evidence="2 14">Carbohydrate degradation; glycolysis; pyruvate from D-glyceraldehyde 3-phosphate: step 5/5.</text>
</comment>
<name>A0ABT7HNM9_9BACT</name>
<keyword evidence="11 14" id="KW-0324">Glycolysis</keyword>
<reference evidence="17" key="2">
    <citation type="journal article" date="2023" name="Microorganisms">
        <title>Isolation and Genomic Characteristics of Cat-Borne Campylobacter felis sp. nov. and Sheep-Borne Campylobacter ovis sp. nov.</title>
        <authorList>
            <person name="Wang H."/>
            <person name="Li Y."/>
            <person name="Gu Y."/>
            <person name="Zhou G."/>
            <person name="Chen X."/>
            <person name="Zhang X."/>
            <person name="Shao Z."/>
            <person name="Zhang J."/>
            <person name="Zhang M."/>
        </authorList>
    </citation>
    <scope>NUCLEOTIDE SEQUENCE</scope>
    <source>
        <strain evidence="17">PS10</strain>
    </source>
</reference>
<dbReference type="PROSITE" id="PS00110">
    <property type="entry name" value="PYRUVATE_KINASE"/>
    <property type="match status" value="1"/>
</dbReference>
<evidence type="ECO:0000259" key="16">
    <source>
        <dbReference type="Pfam" id="PF02887"/>
    </source>
</evidence>
<keyword evidence="10 14" id="KW-0460">Magnesium</keyword>
<reference evidence="17" key="1">
    <citation type="submission" date="2022-08" db="EMBL/GenBank/DDBJ databases">
        <authorList>
            <person name="Wang H."/>
        </authorList>
    </citation>
    <scope>NUCLEOTIDE SEQUENCE</scope>
    <source>
        <strain evidence="17">PS10</strain>
    </source>
</reference>
<evidence type="ECO:0000313" key="18">
    <source>
        <dbReference type="Proteomes" id="UP001173801"/>
    </source>
</evidence>
<dbReference type="Gene3D" id="3.40.1380.20">
    <property type="entry name" value="Pyruvate kinase, C-terminal domain"/>
    <property type="match status" value="1"/>
</dbReference>
<gene>
    <name evidence="17" type="primary">pyk</name>
    <name evidence="17" type="ORF">NYG85_04010</name>
</gene>
<evidence type="ECO:0000256" key="1">
    <source>
        <dbReference type="ARBA" id="ARBA00001958"/>
    </source>
</evidence>
<proteinExistence type="inferred from homology"/>
<protein>
    <recommendedName>
        <fullName evidence="4 13">Pyruvate kinase</fullName>
        <ecNumber evidence="4 13">2.7.1.40</ecNumber>
    </recommendedName>
</protein>
<evidence type="ECO:0000259" key="15">
    <source>
        <dbReference type="Pfam" id="PF00224"/>
    </source>
</evidence>
<dbReference type="EMBL" id="JANURM010000003">
    <property type="protein sequence ID" value="MDL0088537.1"/>
    <property type="molecule type" value="Genomic_DNA"/>
</dbReference>
<keyword evidence="12 17" id="KW-0670">Pyruvate</keyword>
<dbReference type="SUPFAM" id="SSF52935">
    <property type="entry name" value="PK C-terminal domain-like"/>
    <property type="match status" value="1"/>
</dbReference>
<evidence type="ECO:0000256" key="4">
    <source>
        <dbReference type="ARBA" id="ARBA00012142"/>
    </source>
</evidence>
<evidence type="ECO:0000256" key="12">
    <source>
        <dbReference type="ARBA" id="ARBA00023317"/>
    </source>
</evidence>
<dbReference type="InterPro" id="IPR018209">
    <property type="entry name" value="Pyrv_Knase_AS"/>
</dbReference>
<comment type="caution">
    <text evidence="17">The sequence shown here is derived from an EMBL/GenBank/DDBJ whole genome shotgun (WGS) entry which is preliminary data.</text>
</comment>
<dbReference type="InterPro" id="IPR001697">
    <property type="entry name" value="Pyr_Knase"/>
</dbReference>
<dbReference type="InterPro" id="IPR011037">
    <property type="entry name" value="Pyrv_Knase-like_insert_dom_sf"/>
</dbReference>
<evidence type="ECO:0000256" key="3">
    <source>
        <dbReference type="ARBA" id="ARBA00008663"/>
    </source>
</evidence>
<evidence type="ECO:0000256" key="7">
    <source>
        <dbReference type="ARBA" id="ARBA00022741"/>
    </source>
</evidence>
<keyword evidence="7" id="KW-0547">Nucleotide-binding</keyword>
<dbReference type="Gene3D" id="3.20.20.60">
    <property type="entry name" value="Phosphoenolpyruvate-binding domains"/>
    <property type="match status" value="1"/>
</dbReference>
<dbReference type="InterPro" id="IPR015793">
    <property type="entry name" value="Pyrv_Knase_brl"/>
</dbReference>
<feature type="domain" description="Pyruvate kinase C-terminal" evidence="16">
    <location>
        <begin position="357"/>
        <end position="471"/>
    </location>
</feature>
<evidence type="ECO:0000256" key="8">
    <source>
        <dbReference type="ARBA" id="ARBA00022777"/>
    </source>
</evidence>
<keyword evidence="18" id="KW-1185">Reference proteome</keyword>
<sequence>MIKRTKIVATLGPASDNVETIKKMILAGVNVFRLNFSHGTHEYHKQNIDKVRQAQRELGVRVGILQDICGPKIRIGKLENPFELFSGDRLDIYANEIMGEKVGENHYKTCINQPQIIKILKPNEYVYLYDGNIRAKVVAVNENFVQTTIENHGVLSSNKGVNFPNTKIGIEVITPKDRADMEFGAKECVDFVAISFVQDANDVLKARKILNELKSKAKILSKIEKFDAVENIDKIINVSDGIMVARGDLGIEVPYYEVPTIQKLIIKKANAKSKPVITATQMMLSMASHETATRAEISDVANAVLDGTDAVMLSEESAVGINPVAVVEAMSNTIVQVQKIYPYNKFDEFEFLDETDMVASSAAALAYRLKADGIICITGSGKSALKVARNRTNIDIIAVTHDEQIAGSLTLAWGVATANFTLPKCDTITELLMRMIKEGVKNGLVDENKTYLVTAGFPTGVEGSTNFMRILRKEQIRHYLELKR</sequence>
<dbReference type="InterPro" id="IPR015795">
    <property type="entry name" value="Pyrv_Knase_C"/>
</dbReference>